<organism evidence="2 3">
    <name type="scientific">Zea mays</name>
    <name type="common">Maize</name>
    <dbReference type="NCBI Taxonomy" id="4577"/>
    <lineage>
        <taxon>Eukaryota</taxon>
        <taxon>Viridiplantae</taxon>
        <taxon>Streptophyta</taxon>
        <taxon>Embryophyta</taxon>
        <taxon>Tracheophyta</taxon>
        <taxon>Spermatophyta</taxon>
        <taxon>Magnoliopsida</taxon>
        <taxon>Liliopsida</taxon>
        <taxon>Poales</taxon>
        <taxon>Poaceae</taxon>
        <taxon>PACMAD clade</taxon>
        <taxon>Panicoideae</taxon>
        <taxon>Andropogonodae</taxon>
        <taxon>Andropogoneae</taxon>
        <taxon>Tripsacinae</taxon>
        <taxon>Zea</taxon>
    </lineage>
</organism>
<dbReference type="Gramene" id="Zm00001eb344190_T001">
    <property type="protein sequence ID" value="Zm00001eb344190_P001"/>
    <property type="gene ID" value="Zm00001eb344190"/>
</dbReference>
<dbReference type="AlphaFoldDB" id="A0A804UG77"/>
<evidence type="ECO:0000313" key="2">
    <source>
        <dbReference type="EnsemblPlants" id="Zm00001eb344190_P001"/>
    </source>
</evidence>
<keyword evidence="1" id="KW-0472">Membrane</keyword>
<keyword evidence="1" id="KW-0812">Transmembrane</keyword>
<reference evidence="2" key="3">
    <citation type="submission" date="2021-05" db="UniProtKB">
        <authorList>
            <consortium name="EnsemblPlants"/>
        </authorList>
    </citation>
    <scope>IDENTIFICATION</scope>
    <source>
        <strain evidence="2">cv. B73</strain>
    </source>
</reference>
<protein>
    <submittedName>
        <fullName evidence="2">Uncharacterized protein</fullName>
    </submittedName>
</protein>
<evidence type="ECO:0000313" key="3">
    <source>
        <dbReference type="Proteomes" id="UP000007305"/>
    </source>
</evidence>
<evidence type="ECO:0000256" key="1">
    <source>
        <dbReference type="SAM" id="Phobius"/>
    </source>
</evidence>
<keyword evidence="1" id="KW-1133">Transmembrane helix</keyword>
<feature type="transmembrane region" description="Helical" evidence="1">
    <location>
        <begin position="58"/>
        <end position="80"/>
    </location>
</feature>
<reference evidence="3" key="1">
    <citation type="journal article" date="2009" name="Science">
        <title>The B73 maize genome: complexity, diversity, and dynamics.</title>
        <authorList>
            <person name="Schnable P.S."/>
            <person name="Ware D."/>
            <person name="Fulton R.S."/>
            <person name="Stein J.C."/>
            <person name="Wei F."/>
            <person name="Pasternak S."/>
            <person name="Liang C."/>
            <person name="Zhang J."/>
            <person name="Fulton L."/>
            <person name="Graves T.A."/>
            <person name="Minx P."/>
            <person name="Reily A.D."/>
            <person name="Courtney L."/>
            <person name="Kruchowski S.S."/>
            <person name="Tomlinson C."/>
            <person name="Strong C."/>
            <person name="Delehaunty K."/>
            <person name="Fronick C."/>
            <person name="Courtney B."/>
            <person name="Rock S.M."/>
            <person name="Belter E."/>
            <person name="Du F."/>
            <person name="Kim K."/>
            <person name="Abbott R.M."/>
            <person name="Cotton M."/>
            <person name="Levy A."/>
            <person name="Marchetto P."/>
            <person name="Ochoa K."/>
            <person name="Jackson S.M."/>
            <person name="Gillam B."/>
            <person name="Chen W."/>
            <person name="Yan L."/>
            <person name="Higginbotham J."/>
            <person name="Cardenas M."/>
            <person name="Waligorski J."/>
            <person name="Applebaum E."/>
            <person name="Phelps L."/>
            <person name="Falcone J."/>
            <person name="Kanchi K."/>
            <person name="Thane T."/>
            <person name="Scimone A."/>
            <person name="Thane N."/>
            <person name="Henke J."/>
            <person name="Wang T."/>
            <person name="Ruppert J."/>
            <person name="Shah N."/>
            <person name="Rotter K."/>
            <person name="Hodges J."/>
            <person name="Ingenthron E."/>
            <person name="Cordes M."/>
            <person name="Kohlberg S."/>
            <person name="Sgro J."/>
            <person name="Delgado B."/>
            <person name="Mead K."/>
            <person name="Chinwalla A."/>
            <person name="Leonard S."/>
            <person name="Crouse K."/>
            <person name="Collura K."/>
            <person name="Kudrna D."/>
            <person name="Currie J."/>
            <person name="He R."/>
            <person name="Angelova A."/>
            <person name="Rajasekar S."/>
            <person name="Mueller T."/>
            <person name="Lomeli R."/>
            <person name="Scara G."/>
            <person name="Ko A."/>
            <person name="Delaney K."/>
            <person name="Wissotski M."/>
            <person name="Lopez G."/>
            <person name="Campos D."/>
            <person name="Braidotti M."/>
            <person name="Ashley E."/>
            <person name="Golser W."/>
            <person name="Kim H."/>
            <person name="Lee S."/>
            <person name="Lin J."/>
            <person name="Dujmic Z."/>
            <person name="Kim W."/>
            <person name="Talag J."/>
            <person name="Zuccolo A."/>
            <person name="Fan C."/>
            <person name="Sebastian A."/>
            <person name="Kramer M."/>
            <person name="Spiegel L."/>
            <person name="Nascimento L."/>
            <person name="Zutavern T."/>
            <person name="Miller B."/>
            <person name="Ambroise C."/>
            <person name="Muller S."/>
            <person name="Spooner W."/>
            <person name="Narechania A."/>
            <person name="Ren L."/>
            <person name="Wei S."/>
            <person name="Kumari S."/>
            <person name="Faga B."/>
            <person name="Levy M.J."/>
            <person name="McMahan L."/>
            <person name="Van Buren P."/>
            <person name="Vaughn M.W."/>
            <person name="Ying K."/>
            <person name="Yeh C.-T."/>
            <person name="Emrich S.J."/>
            <person name="Jia Y."/>
            <person name="Kalyanaraman A."/>
            <person name="Hsia A.-P."/>
            <person name="Barbazuk W.B."/>
            <person name="Baucom R.S."/>
            <person name="Brutnell T.P."/>
            <person name="Carpita N.C."/>
            <person name="Chaparro C."/>
            <person name="Chia J.-M."/>
            <person name="Deragon J.-M."/>
            <person name="Estill J.C."/>
            <person name="Fu Y."/>
            <person name="Jeddeloh J.A."/>
            <person name="Han Y."/>
            <person name="Lee H."/>
            <person name="Li P."/>
            <person name="Lisch D.R."/>
            <person name="Liu S."/>
            <person name="Liu Z."/>
            <person name="Nagel D.H."/>
            <person name="McCann M.C."/>
            <person name="SanMiguel P."/>
            <person name="Myers A.M."/>
            <person name="Nettleton D."/>
            <person name="Nguyen J."/>
            <person name="Penning B.W."/>
            <person name="Ponnala L."/>
            <person name="Schneider K.L."/>
            <person name="Schwartz D.C."/>
            <person name="Sharma A."/>
            <person name="Soderlund C."/>
            <person name="Springer N.M."/>
            <person name="Sun Q."/>
            <person name="Wang H."/>
            <person name="Waterman M."/>
            <person name="Westerman R."/>
            <person name="Wolfgruber T.K."/>
            <person name="Yang L."/>
            <person name="Yu Y."/>
            <person name="Zhang L."/>
            <person name="Zhou S."/>
            <person name="Zhu Q."/>
            <person name="Bennetzen J.L."/>
            <person name="Dawe R.K."/>
            <person name="Jiang J."/>
            <person name="Jiang N."/>
            <person name="Presting G.G."/>
            <person name="Wessler S.R."/>
            <person name="Aluru S."/>
            <person name="Martienssen R.A."/>
            <person name="Clifton S.W."/>
            <person name="McCombie W.R."/>
            <person name="Wing R.A."/>
            <person name="Wilson R.K."/>
        </authorList>
    </citation>
    <scope>NUCLEOTIDE SEQUENCE [LARGE SCALE GENOMIC DNA]</scope>
    <source>
        <strain evidence="3">cv. B73</strain>
    </source>
</reference>
<name>A0A804UG77_MAIZE</name>
<reference evidence="2" key="2">
    <citation type="submission" date="2019-07" db="EMBL/GenBank/DDBJ databases">
        <authorList>
            <person name="Seetharam A."/>
            <person name="Woodhouse M."/>
            <person name="Cannon E."/>
        </authorList>
    </citation>
    <scope>NUCLEOTIDE SEQUENCE [LARGE SCALE GENOMIC DNA]</scope>
    <source>
        <strain evidence="2">cv. B73</strain>
    </source>
</reference>
<keyword evidence="3" id="KW-1185">Reference proteome</keyword>
<sequence>MGAKERGGGAVRAVARGAVGADNGLPERGLSVLRRFALPLPRLPLLHDQVQDRARAHALSVSFFLLAFVGATKISLLVFLPRGGNAAVLAQALDLGLNWEVKKF</sequence>
<dbReference type="EnsemblPlants" id="Zm00001eb344190_T001">
    <property type="protein sequence ID" value="Zm00001eb344190_P001"/>
    <property type="gene ID" value="Zm00001eb344190"/>
</dbReference>
<accession>A0A804UG77</accession>
<dbReference type="InParanoid" id="A0A804UG77"/>
<dbReference type="Proteomes" id="UP000007305">
    <property type="component" value="Chromosome 8"/>
</dbReference>
<proteinExistence type="predicted"/>